<accession>A0A8K0HMK7</accession>
<dbReference type="FunFam" id="3.20.20.80:FF:000069">
    <property type="entry name" value="Beta-glucosidase 1"/>
    <property type="match status" value="1"/>
</dbReference>
<dbReference type="Proteomes" id="UP000796880">
    <property type="component" value="Unassembled WGS sequence"/>
</dbReference>
<dbReference type="InterPro" id="IPR033132">
    <property type="entry name" value="GH_1_N_CS"/>
</dbReference>
<protein>
    <recommendedName>
        <fullName evidence="9">Beta-glucosidase</fullName>
    </recommendedName>
</protein>
<keyword evidence="5" id="KW-1133">Transmembrane helix</keyword>
<dbReference type="Pfam" id="PF00232">
    <property type="entry name" value="Glyco_hydro_1"/>
    <property type="match status" value="1"/>
</dbReference>
<dbReference type="AlphaFoldDB" id="A0A8K0HMK7"/>
<evidence type="ECO:0000256" key="6">
    <source>
        <dbReference type="SAM" id="SignalP"/>
    </source>
</evidence>
<dbReference type="InterPro" id="IPR017853">
    <property type="entry name" value="GH"/>
</dbReference>
<evidence type="ECO:0000256" key="5">
    <source>
        <dbReference type="SAM" id="Phobius"/>
    </source>
</evidence>
<keyword evidence="5" id="KW-0472">Membrane</keyword>
<dbReference type="GO" id="GO:0008422">
    <property type="term" value="F:beta-glucosidase activity"/>
    <property type="evidence" value="ECO:0007669"/>
    <property type="project" value="TreeGrafter"/>
</dbReference>
<keyword evidence="4" id="KW-0325">Glycoprotein</keyword>
<feature type="transmembrane region" description="Helical" evidence="5">
    <location>
        <begin position="352"/>
        <end position="375"/>
    </location>
</feature>
<evidence type="ECO:0008006" key="9">
    <source>
        <dbReference type="Google" id="ProtNLM"/>
    </source>
</evidence>
<keyword evidence="5" id="KW-0812">Transmembrane</keyword>
<proteinExistence type="inferred from homology"/>
<feature type="signal peptide" evidence="6">
    <location>
        <begin position="1"/>
        <end position="18"/>
    </location>
</feature>
<dbReference type="PRINTS" id="PR00131">
    <property type="entry name" value="GLHYDRLASE1"/>
</dbReference>
<evidence type="ECO:0000256" key="1">
    <source>
        <dbReference type="ARBA" id="ARBA00010838"/>
    </source>
</evidence>
<name>A0A8K0HMK7_9ROSA</name>
<organism evidence="7 8">
    <name type="scientific">Rhamnella rubrinervis</name>
    <dbReference type="NCBI Taxonomy" id="2594499"/>
    <lineage>
        <taxon>Eukaryota</taxon>
        <taxon>Viridiplantae</taxon>
        <taxon>Streptophyta</taxon>
        <taxon>Embryophyta</taxon>
        <taxon>Tracheophyta</taxon>
        <taxon>Spermatophyta</taxon>
        <taxon>Magnoliopsida</taxon>
        <taxon>eudicotyledons</taxon>
        <taxon>Gunneridae</taxon>
        <taxon>Pentapetalae</taxon>
        <taxon>rosids</taxon>
        <taxon>fabids</taxon>
        <taxon>Rosales</taxon>
        <taxon>Rhamnaceae</taxon>
        <taxon>rhamnoid group</taxon>
        <taxon>Rhamneae</taxon>
        <taxon>Rhamnella</taxon>
    </lineage>
</organism>
<evidence type="ECO:0000256" key="4">
    <source>
        <dbReference type="ARBA" id="ARBA00023180"/>
    </source>
</evidence>
<comment type="caution">
    <text evidence="7">The sequence shown here is derived from an EMBL/GenBank/DDBJ whole genome shotgun (WGS) entry which is preliminary data.</text>
</comment>
<evidence type="ECO:0000256" key="2">
    <source>
        <dbReference type="ARBA" id="ARBA00022729"/>
    </source>
</evidence>
<dbReference type="GO" id="GO:0005975">
    <property type="term" value="P:carbohydrate metabolic process"/>
    <property type="evidence" value="ECO:0007669"/>
    <property type="project" value="InterPro"/>
</dbReference>
<dbReference type="InterPro" id="IPR001360">
    <property type="entry name" value="Glyco_hydro_1"/>
</dbReference>
<evidence type="ECO:0000313" key="7">
    <source>
        <dbReference type="EMBL" id="KAF3455230.1"/>
    </source>
</evidence>
<gene>
    <name evidence="7" type="ORF">FNV43_RR05678</name>
</gene>
<evidence type="ECO:0000256" key="3">
    <source>
        <dbReference type="ARBA" id="ARBA00022801"/>
    </source>
</evidence>
<sequence>MLLLLWVSIIGRISVVVGANSYSRDDFPTGFVFGSGSSAYQVEGAANIDGRTPSIWDTFTHAGKIHGDTGDVACDEYHKYKEDVKLMAETGLEAYRFSISWSRLIPNGRGPVNPKGLEYYNNLINELVIHGIQPHITLHHSNFPQALENKYGGWVSPQMVKDFTAFADVCFREFGDRVKHWTTMNELNVFVILGYDAGFAPPCRCSPTFGVHCLEGNSSTEPYIAIHHMLLAHASAFRLYEKKYKVKQHGFIGINIYSVGFSPLTESTKDEIATQRANDFFLGWILDPLIFGDYPNIMKTKAGSRIPTFTSIESKKIKGAFDFIGLNYYMSAYITDLSISLKLESRDFFTDAAIMFACMNFFYLFIFFPLMPYGLVGVLEYIKQHYGNPAIYIHENGQRSQRNSSLEDWSRVSYLNAYIGSLLDAIRNGSDVRGYFQWSFLDVFELTDGYGSSFGLYYVDLEDSNLRRIPKLSASWGGVMGSSVDPLGLEEDVSPRHLEVLKKRPFMGSPKMGLLKACPPLTLTMLAWNCRGLGSPDAINELVGLVKMWKPECVFLLETKCMRKIMEKLSKKLKFENCYSLYKEKKVFGTNLEQIILECGYPWLFIGDLKKSQRKQRSLVAGTSKENDYFKRFRIRMLCGRRNNKASFGQMHKSIESLKDELRDIQVREDMGGDPNFIRPNITSSYNEDILAVFFREEIRETVISLVQECFIKGQVPTVLNKTLIVLIPKDHVHKVKKHKGKNGLMLVKIDLKKAYAYLEWSFLDVGRIQCIKLSKAVLAVSHLLYADDMLLSCKANNINAANLNNSLSKYSMWFGQQSNPDKSNIFFSPRTKSVIRKKVNVILGFKEMGARVVYLGNALLFSHKRAKEYDKVKGRVHLHLEGWQSKLLSITGKATLLRRFWWGVDPRKDRFLALKSWTTLCSPKEDGNELKPLAKENKDVSCWNCVADLRFKDGSHLLAFWSKWGGQMDSWNCGSVFQHRHLQVLLVGSLLQQGRLRSPLEVELEALNWATSFAEAKN</sequence>
<dbReference type="SUPFAM" id="SSF51445">
    <property type="entry name" value="(Trans)glycosidases"/>
    <property type="match status" value="1"/>
</dbReference>
<dbReference type="OrthoDB" id="1929473at2759"/>
<dbReference type="PROSITE" id="PS00653">
    <property type="entry name" value="GLYCOSYL_HYDROL_F1_2"/>
    <property type="match status" value="1"/>
</dbReference>
<keyword evidence="3" id="KW-0378">Hydrolase</keyword>
<reference evidence="7" key="1">
    <citation type="submission" date="2020-03" db="EMBL/GenBank/DDBJ databases">
        <title>A high-quality chromosome-level genome assembly of a woody plant with both climbing and erect habits, Rhamnella rubrinervis.</title>
        <authorList>
            <person name="Lu Z."/>
            <person name="Yang Y."/>
            <person name="Zhu X."/>
            <person name="Sun Y."/>
        </authorList>
    </citation>
    <scope>NUCLEOTIDE SEQUENCE</scope>
    <source>
        <strain evidence="7">BYM</strain>
        <tissue evidence="7">Leaf</tissue>
    </source>
</reference>
<dbReference type="EMBL" id="VOIH02000002">
    <property type="protein sequence ID" value="KAF3455230.1"/>
    <property type="molecule type" value="Genomic_DNA"/>
</dbReference>
<comment type="similarity">
    <text evidence="1">Belongs to the glycosyl hydrolase 1 family.</text>
</comment>
<keyword evidence="2 6" id="KW-0732">Signal</keyword>
<feature type="chain" id="PRO_5035436779" description="Beta-glucosidase" evidence="6">
    <location>
        <begin position="19"/>
        <end position="1019"/>
    </location>
</feature>
<dbReference type="PANTHER" id="PTHR10353">
    <property type="entry name" value="GLYCOSYL HYDROLASE"/>
    <property type="match status" value="1"/>
</dbReference>
<dbReference type="Gene3D" id="3.20.20.80">
    <property type="entry name" value="Glycosidases"/>
    <property type="match status" value="1"/>
</dbReference>
<dbReference type="PANTHER" id="PTHR10353:SF29">
    <property type="entry name" value="BETA-GLUCOSIDASE 11"/>
    <property type="match status" value="1"/>
</dbReference>
<keyword evidence="8" id="KW-1185">Reference proteome</keyword>
<evidence type="ECO:0000313" key="8">
    <source>
        <dbReference type="Proteomes" id="UP000796880"/>
    </source>
</evidence>